<feature type="domain" description="Mechanosensitive ion channel transmembrane helices 2/3" evidence="11">
    <location>
        <begin position="103"/>
        <end position="143"/>
    </location>
</feature>
<dbReference type="InterPro" id="IPR006685">
    <property type="entry name" value="MscS_channel_2nd"/>
</dbReference>
<evidence type="ECO:0000259" key="9">
    <source>
        <dbReference type="Pfam" id="PF00924"/>
    </source>
</evidence>
<evidence type="ECO:0000256" key="4">
    <source>
        <dbReference type="ARBA" id="ARBA00022692"/>
    </source>
</evidence>
<dbReference type="PANTHER" id="PTHR30221:SF1">
    <property type="entry name" value="SMALL-CONDUCTANCE MECHANOSENSITIVE CHANNEL"/>
    <property type="match status" value="1"/>
</dbReference>
<evidence type="ECO:0000256" key="1">
    <source>
        <dbReference type="ARBA" id="ARBA00004651"/>
    </source>
</evidence>
<feature type="transmembrane region" description="Helical" evidence="8">
    <location>
        <begin position="130"/>
        <end position="158"/>
    </location>
</feature>
<dbReference type="OrthoDB" id="9809206at2"/>
<protein>
    <submittedName>
        <fullName evidence="12">Small-conductance mechanosensitive channel</fullName>
    </submittedName>
</protein>
<feature type="compositionally biased region" description="Basic and acidic residues" evidence="7">
    <location>
        <begin position="333"/>
        <end position="342"/>
    </location>
</feature>
<comment type="similarity">
    <text evidence="2">Belongs to the MscS (TC 1.A.23) family.</text>
</comment>
<dbReference type="Gene3D" id="1.10.287.1260">
    <property type="match status" value="1"/>
</dbReference>
<dbReference type="InterPro" id="IPR011066">
    <property type="entry name" value="MscS_channel_C_sf"/>
</dbReference>
<comment type="subcellular location">
    <subcellularLocation>
        <location evidence="1">Cell membrane</location>
        <topology evidence="1">Multi-pass membrane protein</topology>
    </subcellularLocation>
</comment>
<feature type="domain" description="Mechanosensitive ion channel MscS C-terminal" evidence="10">
    <location>
        <begin position="217"/>
        <end position="302"/>
    </location>
</feature>
<dbReference type="GO" id="GO:0005886">
    <property type="term" value="C:plasma membrane"/>
    <property type="evidence" value="ECO:0007669"/>
    <property type="project" value="UniProtKB-SubCell"/>
</dbReference>
<dbReference type="InterPro" id="IPR023408">
    <property type="entry name" value="MscS_beta-dom_sf"/>
</dbReference>
<gene>
    <name evidence="12" type="primary">mscS_1</name>
    <name evidence="12" type="ORF">Q31a_00300</name>
</gene>
<dbReference type="SUPFAM" id="SSF50182">
    <property type="entry name" value="Sm-like ribonucleoproteins"/>
    <property type="match status" value="1"/>
</dbReference>
<dbReference type="KEGG" id="ahel:Q31a_00300"/>
<dbReference type="InterPro" id="IPR045275">
    <property type="entry name" value="MscS_archaea/bacteria_type"/>
</dbReference>
<reference evidence="12 13" key="1">
    <citation type="submission" date="2019-02" db="EMBL/GenBank/DDBJ databases">
        <title>Deep-cultivation of Planctomycetes and their phenomic and genomic characterization uncovers novel biology.</title>
        <authorList>
            <person name="Wiegand S."/>
            <person name="Jogler M."/>
            <person name="Boedeker C."/>
            <person name="Pinto D."/>
            <person name="Vollmers J."/>
            <person name="Rivas-Marin E."/>
            <person name="Kohn T."/>
            <person name="Peeters S.H."/>
            <person name="Heuer A."/>
            <person name="Rast P."/>
            <person name="Oberbeckmann S."/>
            <person name="Bunk B."/>
            <person name="Jeske O."/>
            <person name="Meyerdierks A."/>
            <person name="Storesund J.E."/>
            <person name="Kallscheuer N."/>
            <person name="Luecker S."/>
            <person name="Lage O.M."/>
            <person name="Pohl T."/>
            <person name="Merkel B.J."/>
            <person name="Hornburger P."/>
            <person name="Mueller R.-W."/>
            <person name="Bruemmer F."/>
            <person name="Labrenz M."/>
            <person name="Spormann A.M."/>
            <person name="Op den Camp H."/>
            <person name="Overmann J."/>
            <person name="Amann R."/>
            <person name="Jetten M.S.M."/>
            <person name="Mascher T."/>
            <person name="Medema M.H."/>
            <person name="Devos D.P."/>
            <person name="Kaster A.-K."/>
            <person name="Ovreas L."/>
            <person name="Rohde M."/>
            <person name="Galperin M.Y."/>
            <person name="Jogler C."/>
        </authorList>
    </citation>
    <scope>NUCLEOTIDE SEQUENCE [LARGE SCALE GENOMIC DNA]</scope>
    <source>
        <strain evidence="12 13">Q31a</strain>
    </source>
</reference>
<dbReference type="Gene3D" id="2.30.30.60">
    <property type="match status" value="1"/>
</dbReference>
<accession>A0A518FZJ1</accession>
<dbReference type="EMBL" id="CP036298">
    <property type="protein sequence ID" value="QDV21751.1"/>
    <property type="molecule type" value="Genomic_DNA"/>
</dbReference>
<dbReference type="RefSeq" id="WP_145072399.1">
    <property type="nucleotide sequence ID" value="NZ_CP036298.1"/>
</dbReference>
<feature type="transmembrane region" description="Helical" evidence="8">
    <location>
        <begin position="103"/>
        <end position="124"/>
    </location>
</feature>
<dbReference type="InterPro" id="IPR011014">
    <property type="entry name" value="MscS_channel_TM-2"/>
</dbReference>
<keyword evidence="6 8" id="KW-0472">Membrane</keyword>
<dbReference type="PANTHER" id="PTHR30221">
    <property type="entry name" value="SMALL-CONDUCTANCE MECHANOSENSITIVE CHANNEL"/>
    <property type="match status" value="1"/>
</dbReference>
<dbReference type="Pfam" id="PF21088">
    <property type="entry name" value="MS_channel_1st"/>
    <property type="match status" value="1"/>
</dbReference>
<evidence type="ECO:0000259" key="10">
    <source>
        <dbReference type="Pfam" id="PF21082"/>
    </source>
</evidence>
<keyword evidence="5 8" id="KW-1133">Transmembrane helix</keyword>
<dbReference type="Pfam" id="PF00924">
    <property type="entry name" value="MS_channel_2nd"/>
    <property type="match status" value="1"/>
</dbReference>
<name>A0A518FZJ1_9BACT</name>
<evidence type="ECO:0000256" key="3">
    <source>
        <dbReference type="ARBA" id="ARBA00022475"/>
    </source>
</evidence>
<evidence type="ECO:0000259" key="11">
    <source>
        <dbReference type="Pfam" id="PF21088"/>
    </source>
</evidence>
<dbReference type="AlphaFoldDB" id="A0A518FZJ1"/>
<dbReference type="InterPro" id="IPR049278">
    <property type="entry name" value="MS_channel_C"/>
</dbReference>
<evidence type="ECO:0000256" key="2">
    <source>
        <dbReference type="ARBA" id="ARBA00008017"/>
    </source>
</evidence>
<dbReference type="Gene3D" id="3.30.70.100">
    <property type="match status" value="1"/>
</dbReference>
<dbReference type="SUPFAM" id="SSF82861">
    <property type="entry name" value="Mechanosensitive channel protein MscS (YggB), transmembrane region"/>
    <property type="match status" value="1"/>
</dbReference>
<dbReference type="Pfam" id="PF21082">
    <property type="entry name" value="MS_channel_3rd"/>
    <property type="match status" value="1"/>
</dbReference>
<dbReference type="Proteomes" id="UP000318017">
    <property type="component" value="Chromosome"/>
</dbReference>
<dbReference type="SUPFAM" id="SSF82689">
    <property type="entry name" value="Mechanosensitive channel protein MscS (YggB), C-terminal domain"/>
    <property type="match status" value="1"/>
</dbReference>
<sequence length="351" mass="37279">MDETTPVESESLISVDPSAAGIPPTDSAAPDMSHDVLHAINGVMRGEYSEATSHLLLKVVLPAGLALLALVVTYFVAKLVSRWIAQGLCKQVDKTLGRFAGKFTFYSIMVVAGLAILQTAGFSITSFAAIMAAAGFAIGLAFQGTLSNFASGILLLVFRPFKVGDVITAGGVTGKVNEIDLFTTTFDTPDNRRLIVPNSSIAGATIENVSYHKERRVDVVVGVAYAASLDATRAVLTSAAESLAEKIVLGEGRGYQILLSNLGASSVDWTVRVWTATPNFFAVKEALTCEIKHKLDQHGIEIPFPQMQLHYSQPALAHAPKSGANGTVPTPKSHADTTEGRSSRVRPRVRG</sequence>
<evidence type="ECO:0000256" key="7">
    <source>
        <dbReference type="SAM" id="MobiDB-lite"/>
    </source>
</evidence>
<evidence type="ECO:0000256" key="6">
    <source>
        <dbReference type="ARBA" id="ARBA00023136"/>
    </source>
</evidence>
<keyword evidence="4 8" id="KW-0812">Transmembrane</keyword>
<dbReference type="GO" id="GO:0008381">
    <property type="term" value="F:mechanosensitive monoatomic ion channel activity"/>
    <property type="evidence" value="ECO:0007669"/>
    <property type="project" value="InterPro"/>
</dbReference>
<keyword evidence="13" id="KW-1185">Reference proteome</keyword>
<organism evidence="12 13">
    <name type="scientific">Aureliella helgolandensis</name>
    <dbReference type="NCBI Taxonomy" id="2527968"/>
    <lineage>
        <taxon>Bacteria</taxon>
        <taxon>Pseudomonadati</taxon>
        <taxon>Planctomycetota</taxon>
        <taxon>Planctomycetia</taxon>
        <taxon>Pirellulales</taxon>
        <taxon>Pirellulaceae</taxon>
        <taxon>Aureliella</taxon>
    </lineage>
</organism>
<keyword evidence="3" id="KW-1003">Cell membrane</keyword>
<dbReference type="InterPro" id="IPR010920">
    <property type="entry name" value="LSM_dom_sf"/>
</dbReference>
<feature type="transmembrane region" description="Helical" evidence="8">
    <location>
        <begin position="55"/>
        <end position="77"/>
    </location>
</feature>
<evidence type="ECO:0000256" key="5">
    <source>
        <dbReference type="ARBA" id="ARBA00022989"/>
    </source>
</evidence>
<evidence type="ECO:0000313" key="13">
    <source>
        <dbReference type="Proteomes" id="UP000318017"/>
    </source>
</evidence>
<proteinExistence type="inferred from homology"/>
<feature type="region of interest" description="Disordered" evidence="7">
    <location>
        <begin position="318"/>
        <end position="351"/>
    </location>
</feature>
<feature type="domain" description="Mechanosensitive ion channel MscS" evidence="9">
    <location>
        <begin position="145"/>
        <end position="210"/>
    </location>
</feature>
<evidence type="ECO:0000313" key="12">
    <source>
        <dbReference type="EMBL" id="QDV21751.1"/>
    </source>
</evidence>
<dbReference type="InterPro" id="IPR049142">
    <property type="entry name" value="MS_channel_1st"/>
</dbReference>
<evidence type="ECO:0000256" key="8">
    <source>
        <dbReference type="SAM" id="Phobius"/>
    </source>
</evidence>